<feature type="transmembrane region" description="Helical" evidence="2">
    <location>
        <begin position="66"/>
        <end position="83"/>
    </location>
</feature>
<feature type="coiled-coil region" evidence="1">
    <location>
        <begin position="103"/>
        <end position="137"/>
    </location>
</feature>
<evidence type="ECO:0000256" key="1">
    <source>
        <dbReference type="SAM" id="Coils"/>
    </source>
</evidence>
<sequence>MSIGQFLGMRWVFWEEEDVPEEVFESAMSLIFNGLKTFLYEPYNIFLGLYTCNFIGWYINHKKFKIAYVIVIIVLIELAFFVIKIGFIANSLLLVLMLVMPIAIRSMNRNMELEAKLQEANQKIDALVKREERLRISRDLHDTLGHTSIYYTRT</sequence>
<feature type="transmembrane region" description="Helical" evidence="2">
    <location>
        <begin position="89"/>
        <end position="107"/>
    </location>
</feature>
<accession>A0ABX0A879</accession>
<evidence type="ECO:0008006" key="5">
    <source>
        <dbReference type="Google" id="ProtNLM"/>
    </source>
</evidence>
<dbReference type="Proteomes" id="UP000743899">
    <property type="component" value="Unassembled WGS sequence"/>
</dbReference>
<proteinExistence type="predicted"/>
<reference evidence="3 4" key="1">
    <citation type="submission" date="2020-01" db="EMBL/GenBank/DDBJ databases">
        <title>A novel Bacillus sp. from Pasinler.</title>
        <authorList>
            <person name="Adiguzel A."/>
            <person name="Ay H."/>
            <person name="Baltaci M.O."/>
        </authorList>
    </citation>
    <scope>NUCLEOTIDE SEQUENCE [LARGE SCALE GENOMIC DNA]</scope>
    <source>
        <strain evidence="3 4">P1</strain>
    </source>
</reference>
<evidence type="ECO:0000313" key="3">
    <source>
        <dbReference type="EMBL" id="NCU17393.1"/>
    </source>
</evidence>
<evidence type="ECO:0000313" key="4">
    <source>
        <dbReference type="Proteomes" id="UP000743899"/>
    </source>
</evidence>
<keyword evidence="4" id="KW-1185">Reference proteome</keyword>
<feature type="transmembrane region" description="Helical" evidence="2">
    <location>
        <begin position="42"/>
        <end position="59"/>
    </location>
</feature>
<keyword evidence="2" id="KW-1133">Transmembrane helix</keyword>
<keyword evidence="2" id="KW-0472">Membrane</keyword>
<comment type="caution">
    <text evidence="3">The sequence shown here is derived from an EMBL/GenBank/DDBJ whole genome shotgun (WGS) entry which is preliminary data.</text>
</comment>
<name>A0ABX0A879_9BACI</name>
<organism evidence="3 4">
    <name type="scientific">Pallidibacillus pasinlerensis</name>
    <dbReference type="NCBI Taxonomy" id="2703818"/>
    <lineage>
        <taxon>Bacteria</taxon>
        <taxon>Bacillati</taxon>
        <taxon>Bacillota</taxon>
        <taxon>Bacilli</taxon>
        <taxon>Bacillales</taxon>
        <taxon>Bacillaceae</taxon>
        <taxon>Pallidibacillus</taxon>
    </lineage>
</organism>
<dbReference type="Gene3D" id="1.20.5.1930">
    <property type="match status" value="1"/>
</dbReference>
<gene>
    <name evidence="3" type="ORF">GW534_06360</name>
</gene>
<dbReference type="EMBL" id="JAACYS010000021">
    <property type="protein sequence ID" value="NCU17393.1"/>
    <property type="molecule type" value="Genomic_DNA"/>
</dbReference>
<keyword evidence="1" id="KW-0175">Coiled coil</keyword>
<keyword evidence="2" id="KW-0812">Transmembrane</keyword>
<protein>
    <recommendedName>
        <fullName evidence="5">Histidine kinase</fullName>
    </recommendedName>
</protein>
<dbReference type="RefSeq" id="WP_161920227.1">
    <property type="nucleotide sequence ID" value="NZ_JAACYS010000021.1"/>
</dbReference>
<evidence type="ECO:0000256" key="2">
    <source>
        <dbReference type="SAM" id="Phobius"/>
    </source>
</evidence>